<dbReference type="EMBL" id="JANVFT010000089">
    <property type="protein sequence ID" value="KAJ4471011.1"/>
    <property type="molecule type" value="Genomic_DNA"/>
</dbReference>
<evidence type="ECO:0000313" key="3">
    <source>
        <dbReference type="Proteomes" id="UP001150217"/>
    </source>
</evidence>
<feature type="region of interest" description="Disordered" evidence="1">
    <location>
        <begin position="1"/>
        <end position="25"/>
    </location>
</feature>
<organism evidence="2 3">
    <name type="scientific">Lentinula lateritia</name>
    <dbReference type="NCBI Taxonomy" id="40482"/>
    <lineage>
        <taxon>Eukaryota</taxon>
        <taxon>Fungi</taxon>
        <taxon>Dikarya</taxon>
        <taxon>Basidiomycota</taxon>
        <taxon>Agaricomycotina</taxon>
        <taxon>Agaricomycetes</taxon>
        <taxon>Agaricomycetidae</taxon>
        <taxon>Agaricales</taxon>
        <taxon>Marasmiineae</taxon>
        <taxon>Omphalotaceae</taxon>
        <taxon>Lentinula</taxon>
    </lineage>
</organism>
<proteinExistence type="predicted"/>
<dbReference type="Gene3D" id="1.20.930.20">
    <property type="entry name" value="Adaptor protein Cbl, N-terminal domain"/>
    <property type="match status" value="1"/>
</dbReference>
<dbReference type="Proteomes" id="UP001150217">
    <property type="component" value="Unassembled WGS sequence"/>
</dbReference>
<protein>
    <submittedName>
        <fullName evidence="2">Uncharacterized protein</fullName>
    </submittedName>
</protein>
<reference evidence="2" key="1">
    <citation type="submission" date="2022-08" db="EMBL/GenBank/DDBJ databases">
        <title>A Global Phylogenomic Analysis of the Shiitake Genus Lentinula.</title>
        <authorList>
            <consortium name="DOE Joint Genome Institute"/>
            <person name="Sierra-Patev S."/>
            <person name="Min B."/>
            <person name="Naranjo-Ortiz M."/>
            <person name="Looney B."/>
            <person name="Konkel Z."/>
            <person name="Slot J.C."/>
            <person name="Sakamoto Y."/>
            <person name="Steenwyk J.L."/>
            <person name="Rokas A."/>
            <person name="Carro J."/>
            <person name="Camarero S."/>
            <person name="Ferreira P."/>
            <person name="Molpeceres G."/>
            <person name="Ruiz-Duenas F.J."/>
            <person name="Serrano A."/>
            <person name="Henrissat B."/>
            <person name="Drula E."/>
            <person name="Hughes K.W."/>
            <person name="Mata J.L."/>
            <person name="Ishikawa N.K."/>
            <person name="Vargas-Isla R."/>
            <person name="Ushijima S."/>
            <person name="Smith C.A."/>
            <person name="Ahrendt S."/>
            <person name="Andreopoulos W."/>
            <person name="He G."/>
            <person name="Labutti K."/>
            <person name="Lipzen A."/>
            <person name="Ng V."/>
            <person name="Riley R."/>
            <person name="Sandor L."/>
            <person name="Barry K."/>
            <person name="Martinez A.T."/>
            <person name="Xiao Y."/>
            <person name="Gibbons J.G."/>
            <person name="Terashima K."/>
            <person name="Grigoriev I.V."/>
            <person name="Hibbett D.S."/>
        </authorList>
    </citation>
    <scope>NUCLEOTIDE SEQUENCE</scope>
    <source>
        <strain evidence="2">RHP3577 ss4</strain>
    </source>
</reference>
<evidence type="ECO:0000256" key="1">
    <source>
        <dbReference type="SAM" id="MobiDB-lite"/>
    </source>
</evidence>
<feature type="compositionally biased region" description="Basic and acidic residues" evidence="1">
    <location>
        <begin position="1"/>
        <end position="11"/>
    </location>
</feature>
<sequence length="228" mass="26026">MKGHHVKDQENPKSIGNITKDITDDDEATCSPGSDIDFFSMSLIEKCKDQTRNIQAEYQELDPLLWQNIKILCNTLKEIYEFTDTCVHRNIIIRFLCASADAERVLEYQGNIKKALDMFNLRATIMTQQVIMHMCTQQNLLSSETSVFPEPGSKTPYFLPFTGTTTGNACSDKNRTSKTSSCIHTMPQLQMSLMTQEHTLFQSYLYPLPEPALLLVLIKKHSQQFQMS</sequence>
<evidence type="ECO:0000313" key="2">
    <source>
        <dbReference type="EMBL" id="KAJ4471011.1"/>
    </source>
</evidence>
<dbReference type="CDD" id="cd21037">
    <property type="entry name" value="MLKL_NTD"/>
    <property type="match status" value="1"/>
</dbReference>
<dbReference type="InterPro" id="IPR036537">
    <property type="entry name" value="Adaptor_Cbl_N_dom_sf"/>
</dbReference>
<accession>A0ABQ8V2P7</accession>
<keyword evidence="3" id="KW-1185">Reference proteome</keyword>
<dbReference type="InterPro" id="IPR059179">
    <property type="entry name" value="MLKL-like_MCAfunc"/>
</dbReference>
<name>A0ABQ8V2P7_9AGAR</name>
<gene>
    <name evidence="2" type="ORF">C8R41DRAFT_851522</name>
</gene>
<comment type="caution">
    <text evidence="2">The sequence shown here is derived from an EMBL/GenBank/DDBJ whole genome shotgun (WGS) entry which is preliminary data.</text>
</comment>